<name>A0A9D2DSW0_9FIRM</name>
<evidence type="ECO:0000313" key="1">
    <source>
        <dbReference type="EMBL" id="HIZ22511.1"/>
    </source>
</evidence>
<dbReference type="Proteomes" id="UP000824041">
    <property type="component" value="Unassembled WGS sequence"/>
</dbReference>
<reference evidence="1" key="1">
    <citation type="journal article" date="2021" name="PeerJ">
        <title>Extensive microbial diversity within the chicken gut microbiome revealed by metagenomics and culture.</title>
        <authorList>
            <person name="Gilroy R."/>
            <person name="Ravi A."/>
            <person name="Getino M."/>
            <person name="Pursley I."/>
            <person name="Horton D.L."/>
            <person name="Alikhan N.F."/>
            <person name="Baker D."/>
            <person name="Gharbi K."/>
            <person name="Hall N."/>
            <person name="Watson M."/>
            <person name="Adriaenssens E.M."/>
            <person name="Foster-Nyarko E."/>
            <person name="Jarju S."/>
            <person name="Secka A."/>
            <person name="Antonio M."/>
            <person name="Oren A."/>
            <person name="Chaudhuri R.R."/>
            <person name="La Ragione R."/>
            <person name="Hildebrand F."/>
            <person name="Pallen M.J."/>
        </authorList>
    </citation>
    <scope>NUCLEOTIDE SEQUENCE</scope>
    <source>
        <strain evidence="1">14324</strain>
    </source>
</reference>
<evidence type="ECO:0000313" key="2">
    <source>
        <dbReference type="Proteomes" id="UP000824041"/>
    </source>
</evidence>
<dbReference type="Gene3D" id="3.30.460.10">
    <property type="entry name" value="Beta Polymerase, domain 2"/>
    <property type="match status" value="1"/>
</dbReference>
<reference evidence="1" key="2">
    <citation type="submission" date="2021-04" db="EMBL/GenBank/DDBJ databases">
        <authorList>
            <person name="Gilroy R."/>
        </authorList>
    </citation>
    <scope>NUCLEOTIDE SEQUENCE</scope>
    <source>
        <strain evidence="1">14324</strain>
    </source>
</reference>
<dbReference type="InterPro" id="IPR043519">
    <property type="entry name" value="NT_sf"/>
</dbReference>
<dbReference type="PANTHER" id="PTHR34822:SF1">
    <property type="entry name" value="GRPB FAMILY PROTEIN"/>
    <property type="match status" value="1"/>
</dbReference>
<comment type="caution">
    <text evidence="1">The sequence shown here is derived from an EMBL/GenBank/DDBJ whole genome shotgun (WGS) entry which is preliminary data.</text>
</comment>
<gene>
    <name evidence="1" type="ORF">IAA21_06915</name>
</gene>
<organism evidence="1 2">
    <name type="scientific">Candidatus Blautia faecigallinarum</name>
    <dbReference type="NCBI Taxonomy" id="2838488"/>
    <lineage>
        <taxon>Bacteria</taxon>
        <taxon>Bacillati</taxon>
        <taxon>Bacillota</taxon>
        <taxon>Clostridia</taxon>
        <taxon>Lachnospirales</taxon>
        <taxon>Lachnospiraceae</taxon>
        <taxon>Blautia</taxon>
    </lineage>
</organism>
<protein>
    <submittedName>
        <fullName evidence="1">GrpB family protein</fullName>
    </submittedName>
</protein>
<dbReference type="PANTHER" id="PTHR34822">
    <property type="entry name" value="GRPB DOMAIN PROTEIN (AFU_ORTHOLOGUE AFUA_1G01530)"/>
    <property type="match status" value="1"/>
</dbReference>
<dbReference type="EMBL" id="DXBU01000093">
    <property type="protein sequence ID" value="HIZ22511.1"/>
    <property type="molecule type" value="Genomic_DNA"/>
</dbReference>
<dbReference type="Pfam" id="PF04229">
    <property type="entry name" value="GrpB"/>
    <property type="match status" value="1"/>
</dbReference>
<dbReference type="InterPro" id="IPR007344">
    <property type="entry name" value="GrpB/CoaE"/>
</dbReference>
<dbReference type="AlphaFoldDB" id="A0A9D2DSW0"/>
<dbReference type="SUPFAM" id="SSF81301">
    <property type="entry name" value="Nucleotidyltransferase"/>
    <property type="match status" value="1"/>
</dbReference>
<proteinExistence type="predicted"/>
<accession>A0A9D2DSW0</accession>
<sequence>MSLEELWQLFPIFLTEHQVDWEEWYLEEESLLKKSLPCIERISHIGSTAIPAIWAKPIIDILVEVPKGTGLGDYKDSIIKMI</sequence>